<keyword evidence="3" id="KW-1005">Bacterial flagellum biogenesis</keyword>
<dbReference type="Proteomes" id="UP001596086">
    <property type="component" value="Unassembled WGS sequence"/>
</dbReference>
<keyword evidence="4" id="KW-0143">Chaperone</keyword>
<accession>A0ABW0RUU5</accession>
<keyword evidence="6" id="KW-0969">Cilium</keyword>
<evidence type="ECO:0000313" key="7">
    <source>
        <dbReference type="Proteomes" id="UP001596086"/>
    </source>
</evidence>
<evidence type="ECO:0000256" key="1">
    <source>
        <dbReference type="ARBA" id="ARBA00004514"/>
    </source>
</evidence>
<comment type="subcellular location">
    <subcellularLocation>
        <location evidence="1">Cytoplasm</location>
        <location evidence="1">Cytosol</location>
    </subcellularLocation>
</comment>
<evidence type="ECO:0000256" key="4">
    <source>
        <dbReference type="ARBA" id="ARBA00023186"/>
    </source>
</evidence>
<evidence type="ECO:0000256" key="3">
    <source>
        <dbReference type="ARBA" id="ARBA00022795"/>
    </source>
</evidence>
<dbReference type="Pfam" id="PF05400">
    <property type="entry name" value="FliT"/>
    <property type="match status" value="1"/>
</dbReference>
<keyword evidence="7" id="KW-1185">Reference proteome</keyword>
<keyword evidence="2" id="KW-0963">Cytoplasm</keyword>
<keyword evidence="6" id="KW-0282">Flagellum</keyword>
<comment type="caution">
    <text evidence="6">The sequence shown here is derived from an EMBL/GenBank/DDBJ whole genome shotgun (WGS) entry which is preliminary data.</text>
</comment>
<dbReference type="RefSeq" id="WP_379768281.1">
    <property type="nucleotide sequence ID" value="NZ_JBHSMZ010000004.1"/>
</dbReference>
<evidence type="ECO:0000313" key="6">
    <source>
        <dbReference type="EMBL" id="MFC5547989.1"/>
    </source>
</evidence>
<evidence type="ECO:0000256" key="5">
    <source>
        <dbReference type="ARBA" id="ARBA00093797"/>
    </source>
</evidence>
<proteinExistence type="predicted"/>
<dbReference type="InterPro" id="IPR008622">
    <property type="entry name" value="FliT"/>
</dbReference>
<organism evidence="6 7">
    <name type="scientific">Massilia aerilata</name>
    <dbReference type="NCBI Taxonomy" id="453817"/>
    <lineage>
        <taxon>Bacteria</taxon>
        <taxon>Pseudomonadati</taxon>
        <taxon>Pseudomonadota</taxon>
        <taxon>Betaproteobacteria</taxon>
        <taxon>Burkholderiales</taxon>
        <taxon>Oxalobacteraceae</taxon>
        <taxon>Telluria group</taxon>
        <taxon>Massilia</taxon>
    </lineage>
</organism>
<keyword evidence="6" id="KW-0966">Cell projection</keyword>
<dbReference type="Gene3D" id="1.20.58.380">
    <property type="entry name" value="Flagellar protein flit"/>
    <property type="match status" value="1"/>
</dbReference>
<dbReference type="EMBL" id="JBHSMZ010000004">
    <property type="protein sequence ID" value="MFC5547989.1"/>
    <property type="molecule type" value="Genomic_DNA"/>
</dbReference>
<protein>
    <recommendedName>
        <fullName evidence="5">Flagellar protein FliT</fullName>
    </recommendedName>
</protein>
<name>A0ABW0RUU5_9BURK</name>
<evidence type="ECO:0000256" key="2">
    <source>
        <dbReference type="ARBA" id="ARBA00022490"/>
    </source>
</evidence>
<sequence length="109" mass="12241">MFTSQQVIAVYDRMVELTDRMVAAATSGNWDELALLERQCAAQIEILKASEAEVELPAPVRQQKVRNIRAILDNDRKIRDLSMPWMAHLSALISNTRTQGRLLGAYGTV</sequence>
<reference evidence="7" key="1">
    <citation type="journal article" date="2019" name="Int. J. Syst. Evol. Microbiol.">
        <title>The Global Catalogue of Microorganisms (GCM) 10K type strain sequencing project: providing services to taxonomists for standard genome sequencing and annotation.</title>
        <authorList>
            <consortium name="The Broad Institute Genomics Platform"/>
            <consortium name="The Broad Institute Genome Sequencing Center for Infectious Disease"/>
            <person name="Wu L."/>
            <person name="Ma J."/>
        </authorList>
    </citation>
    <scope>NUCLEOTIDE SEQUENCE [LARGE SCALE GENOMIC DNA]</scope>
    <source>
        <strain evidence="7">CGMCC 4.5798</strain>
    </source>
</reference>
<gene>
    <name evidence="6" type="ORF">ACFPO9_05625</name>
</gene>